<dbReference type="OrthoDB" id="7856755at2"/>
<evidence type="ECO:0000313" key="3">
    <source>
        <dbReference type="Proteomes" id="UP000037178"/>
    </source>
</evidence>
<feature type="chain" id="PRO_5005320354" description="Secreted protein" evidence="1">
    <location>
        <begin position="18"/>
        <end position="167"/>
    </location>
</feature>
<protein>
    <recommendedName>
        <fullName evidence="4">Secreted protein</fullName>
    </recommendedName>
</protein>
<organism evidence="2 3">
    <name type="scientific">Candidatus Rhodobacter oscarellae</name>
    <dbReference type="NCBI Taxonomy" id="1675527"/>
    <lineage>
        <taxon>Bacteria</taxon>
        <taxon>Pseudomonadati</taxon>
        <taxon>Pseudomonadota</taxon>
        <taxon>Alphaproteobacteria</taxon>
        <taxon>Rhodobacterales</taxon>
        <taxon>Rhodobacter group</taxon>
        <taxon>Rhodobacter</taxon>
    </lineage>
</organism>
<dbReference type="PATRIC" id="fig|1675527.3.peg.3337"/>
<dbReference type="RefSeq" id="WP_049643854.1">
    <property type="nucleotide sequence ID" value="NZ_LFTY01000002.1"/>
</dbReference>
<reference evidence="2 3" key="1">
    <citation type="submission" date="2015-06" db="EMBL/GenBank/DDBJ databases">
        <title>Draft genome sequence of an Alphaproteobacteria species associated to the Mediterranean sponge Oscarella lobularis.</title>
        <authorList>
            <person name="Jourda C."/>
            <person name="Santini S."/>
            <person name="Claverie J.-M."/>
        </authorList>
    </citation>
    <scope>NUCLEOTIDE SEQUENCE [LARGE SCALE GENOMIC DNA]</scope>
    <source>
        <strain evidence="2">IGS</strain>
    </source>
</reference>
<feature type="signal peptide" evidence="1">
    <location>
        <begin position="1"/>
        <end position="17"/>
    </location>
</feature>
<gene>
    <name evidence="2" type="ORF">AIOL_003194</name>
</gene>
<sequence>MIRLILLVAVLASDVSAQQLQVPGLTPDGTPDAMPACAPLPYPDQQNCTRVLACVGDDGLWFDGQARGWDEGPVFGRRNDGVACVGKWSSRGLFGTGFSNLECKDGTTAQVLYTIQDNDTGTVIGHGKDSAGRQIQVWTGLNVLEFLRSDLTGAPELPCTQGAIPIS</sequence>
<name>A0A0J9GXL4_9RHOB</name>
<dbReference type="AlphaFoldDB" id="A0A0J9GXL4"/>
<keyword evidence="1" id="KW-0732">Signal</keyword>
<accession>A0A0J9GXL4</accession>
<evidence type="ECO:0000256" key="1">
    <source>
        <dbReference type="SAM" id="SignalP"/>
    </source>
</evidence>
<comment type="caution">
    <text evidence="2">The sequence shown here is derived from an EMBL/GenBank/DDBJ whole genome shotgun (WGS) entry which is preliminary data.</text>
</comment>
<evidence type="ECO:0008006" key="4">
    <source>
        <dbReference type="Google" id="ProtNLM"/>
    </source>
</evidence>
<keyword evidence="3" id="KW-1185">Reference proteome</keyword>
<proteinExistence type="predicted"/>
<evidence type="ECO:0000313" key="2">
    <source>
        <dbReference type="EMBL" id="KMW58223.1"/>
    </source>
</evidence>
<dbReference type="EMBL" id="LFTY01000002">
    <property type="protein sequence ID" value="KMW58223.1"/>
    <property type="molecule type" value="Genomic_DNA"/>
</dbReference>
<dbReference type="Proteomes" id="UP000037178">
    <property type="component" value="Unassembled WGS sequence"/>
</dbReference>